<sequence length="190" mass="21978">MIKQVRCNICCADLISKKALKDPIDLKHNIAIEKETRTFDTFEDFELWKESVEKQTSSLYVKNTGSKSETMGGKIIHFYSHRNGYYNVRGDKKRNMKVAGSNNMNGNCPSKMKVYEDIESKMSVEFTKIHVGHGIDLGWMKMAIEEKDIARKLENKIPVEAILDEIRNSANSFNNPARYKKYKRGIQYKL</sequence>
<dbReference type="InterPro" id="IPR052797">
    <property type="entry name" value="RegFact_GeneExpr_CellDeath"/>
</dbReference>
<dbReference type="PANTHER" id="PTHR33936:SF24">
    <property type="entry name" value="C2H2-TYPE DOMAIN-CONTAINING PROTEIN"/>
    <property type="match status" value="1"/>
</dbReference>
<dbReference type="PANTHER" id="PTHR33936">
    <property type="entry name" value="PROTEIN CBG17840"/>
    <property type="match status" value="1"/>
</dbReference>
<dbReference type="EMBL" id="BMAV01015755">
    <property type="protein sequence ID" value="GFY65921.1"/>
    <property type="molecule type" value="Genomic_DNA"/>
</dbReference>
<accession>A0A8X6Y4J3</accession>
<evidence type="ECO:0000313" key="1">
    <source>
        <dbReference type="EMBL" id="GFY65921.1"/>
    </source>
</evidence>
<name>A0A8X6Y4J3_9ARAC</name>
<dbReference type="Proteomes" id="UP000886998">
    <property type="component" value="Unassembled WGS sequence"/>
</dbReference>
<evidence type="ECO:0000313" key="2">
    <source>
        <dbReference type="Proteomes" id="UP000886998"/>
    </source>
</evidence>
<dbReference type="OrthoDB" id="6509935at2759"/>
<protein>
    <submittedName>
        <fullName evidence="1">Zinc finger protein 432-like isoform X1</fullName>
    </submittedName>
</protein>
<keyword evidence="2" id="KW-1185">Reference proteome</keyword>
<proteinExistence type="predicted"/>
<organism evidence="1 2">
    <name type="scientific">Trichonephila inaurata madagascariensis</name>
    <dbReference type="NCBI Taxonomy" id="2747483"/>
    <lineage>
        <taxon>Eukaryota</taxon>
        <taxon>Metazoa</taxon>
        <taxon>Ecdysozoa</taxon>
        <taxon>Arthropoda</taxon>
        <taxon>Chelicerata</taxon>
        <taxon>Arachnida</taxon>
        <taxon>Araneae</taxon>
        <taxon>Araneomorphae</taxon>
        <taxon>Entelegynae</taxon>
        <taxon>Araneoidea</taxon>
        <taxon>Nephilidae</taxon>
        <taxon>Trichonephila</taxon>
        <taxon>Trichonephila inaurata</taxon>
    </lineage>
</organism>
<reference evidence="1" key="1">
    <citation type="submission" date="2020-08" db="EMBL/GenBank/DDBJ databases">
        <title>Multicomponent nature underlies the extraordinary mechanical properties of spider dragline silk.</title>
        <authorList>
            <person name="Kono N."/>
            <person name="Nakamura H."/>
            <person name="Mori M."/>
            <person name="Yoshida Y."/>
            <person name="Ohtoshi R."/>
            <person name="Malay A.D."/>
            <person name="Moran D.A.P."/>
            <person name="Tomita M."/>
            <person name="Numata K."/>
            <person name="Arakawa K."/>
        </authorList>
    </citation>
    <scope>NUCLEOTIDE SEQUENCE</scope>
</reference>
<comment type="caution">
    <text evidence="1">The sequence shown here is derived from an EMBL/GenBank/DDBJ whole genome shotgun (WGS) entry which is preliminary data.</text>
</comment>
<gene>
    <name evidence="1" type="primary">LOC108732661</name>
    <name evidence="1" type="ORF">TNIN_16041</name>
</gene>
<dbReference type="AlphaFoldDB" id="A0A8X6Y4J3"/>